<comment type="function">
    <text evidence="3">Catalyzes the hydrolytic dehalogenation of small (S)-2-haloalkanoic acids to yield the corresponding (R)-2-hydroxyalkanoic acids.</text>
</comment>
<dbReference type="AlphaFoldDB" id="A0AAP3XR31"/>
<name>A0AAP3XR31_9PROT</name>
<dbReference type="InterPro" id="IPR036412">
    <property type="entry name" value="HAD-like_sf"/>
</dbReference>
<dbReference type="SFLD" id="SFLDS00003">
    <property type="entry name" value="Haloacid_Dehalogenase"/>
    <property type="match status" value="1"/>
</dbReference>
<dbReference type="SFLD" id="SFLDF00045">
    <property type="entry name" value="2-haloacid_dehalogenase"/>
    <property type="match status" value="1"/>
</dbReference>
<keyword evidence="2 3" id="KW-0378">Hydrolase</keyword>
<accession>A0AAP3XR31</accession>
<dbReference type="PANTHER" id="PTHR43316:SF3">
    <property type="entry name" value="HALOACID DEHALOGENASE, TYPE II (AFU_ORTHOLOGUE AFUA_2G07750)-RELATED"/>
    <property type="match status" value="1"/>
</dbReference>
<dbReference type="PANTHER" id="PTHR43316">
    <property type="entry name" value="HYDROLASE, HALOACID DELAHOGENASE-RELATED"/>
    <property type="match status" value="1"/>
</dbReference>
<dbReference type="Proteomes" id="UP001301140">
    <property type="component" value="Unassembled WGS sequence"/>
</dbReference>
<dbReference type="RefSeq" id="WP_327788689.1">
    <property type="nucleotide sequence ID" value="NZ_JARGEQ010000082.1"/>
</dbReference>
<sequence>MRLTAGACVFDAYGTLLDLASAIAPCQDVLGEKAQAVGELWRRRQLEYSWLRSLMGRHRDFEGLTADALDYALEAHGVADPAIRDRLLGAYRGLRPYPEVATVLRTLREGGLRCLVLSNGTPDMLAAGFESAGLEELLDGVLSVEQAGLFKPSPEVYRLAVGQLGLPPGEIVFVSSNGWDAHGAACFGFQTVWVNRGGAPPERLPGQLAFTLEDLSGLPALLGLASPSP</sequence>
<protein>
    <recommendedName>
        <fullName evidence="3">(S)-2-haloacid dehalogenase</fullName>
        <ecNumber evidence="3">3.8.1.2</ecNumber>
    </recommendedName>
    <alternativeName>
        <fullName evidence="3">2-haloalkanoic acid dehalogenase</fullName>
    </alternativeName>
    <alternativeName>
        <fullName evidence="3">Halocarboxylic acid halidohydrolase</fullName>
    </alternativeName>
    <alternativeName>
        <fullName evidence="3">L-2-haloacid dehalogenase</fullName>
    </alternativeName>
</protein>
<dbReference type="InterPro" id="IPR051540">
    <property type="entry name" value="S-2-haloacid_dehalogenase"/>
</dbReference>
<dbReference type="NCBIfam" id="TIGR01493">
    <property type="entry name" value="HAD-SF-IA-v2"/>
    <property type="match status" value="1"/>
</dbReference>
<comment type="similarity">
    <text evidence="1 3">Belongs to the HAD-like hydrolase superfamily. S-2-haloalkanoic acid dehalogenase family.</text>
</comment>
<dbReference type="Gene3D" id="3.40.50.1000">
    <property type="entry name" value="HAD superfamily/HAD-like"/>
    <property type="match status" value="1"/>
</dbReference>
<evidence type="ECO:0000256" key="3">
    <source>
        <dbReference type="RuleBase" id="RU368077"/>
    </source>
</evidence>
<dbReference type="SFLD" id="SFLDG01135">
    <property type="entry name" value="C1.5.6:_HAD__Beta-PGM__Phospha"/>
    <property type="match status" value="1"/>
</dbReference>
<dbReference type="EC" id="3.8.1.2" evidence="3"/>
<evidence type="ECO:0000313" key="5">
    <source>
        <dbReference type="Proteomes" id="UP001301140"/>
    </source>
</evidence>
<dbReference type="CDD" id="cd02588">
    <property type="entry name" value="HAD_L2-DEX"/>
    <property type="match status" value="1"/>
</dbReference>
<comment type="caution">
    <text evidence="4">The sequence shown here is derived from an EMBL/GenBank/DDBJ whole genome shotgun (WGS) entry which is preliminary data.</text>
</comment>
<evidence type="ECO:0000256" key="2">
    <source>
        <dbReference type="ARBA" id="ARBA00022801"/>
    </source>
</evidence>
<dbReference type="InterPro" id="IPR006439">
    <property type="entry name" value="HAD-SF_hydro_IA"/>
</dbReference>
<dbReference type="GO" id="GO:0018784">
    <property type="term" value="F:(S)-2-haloacid dehalogenase activity"/>
    <property type="evidence" value="ECO:0007669"/>
    <property type="project" value="UniProtKB-UniRule"/>
</dbReference>
<dbReference type="Pfam" id="PF00702">
    <property type="entry name" value="Hydrolase"/>
    <property type="match status" value="1"/>
</dbReference>
<evidence type="ECO:0000313" key="4">
    <source>
        <dbReference type="EMBL" id="MDF1586272.1"/>
    </source>
</evidence>
<keyword evidence="5" id="KW-1185">Reference proteome</keyword>
<dbReference type="InterPro" id="IPR023214">
    <property type="entry name" value="HAD_sf"/>
</dbReference>
<dbReference type="NCBIfam" id="TIGR01428">
    <property type="entry name" value="HAD_type_II"/>
    <property type="match status" value="1"/>
</dbReference>
<dbReference type="InterPro" id="IPR006328">
    <property type="entry name" value="2-HAD"/>
</dbReference>
<dbReference type="EMBL" id="JARGEQ010000082">
    <property type="protein sequence ID" value="MDF1586272.1"/>
    <property type="molecule type" value="Genomic_DNA"/>
</dbReference>
<reference evidence="4 5" key="1">
    <citation type="submission" date="2023-03" db="EMBL/GenBank/DDBJ databases">
        <title>YIM 152171 draft genome.</title>
        <authorList>
            <person name="Yang Z."/>
        </authorList>
    </citation>
    <scope>NUCLEOTIDE SEQUENCE [LARGE SCALE GENOMIC DNA]</scope>
    <source>
        <strain evidence="4 5">YIM 152171</strain>
    </source>
</reference>
<gene>
    <name evidence="4" type="ORF">PZ740_07720</name>
</gene>
<evidence type="ECO:0000256" key="1">
    <source>
        <dbReference type="ARBA" id="ARBA00008106"/>
    </source>
</evidence>
<dbReference type="InterPro" id="IPR023198">
    <property type="entry name" value="PGP-like_dom2"/>
</dbReference>
<proteinExistence type="inferred from homology"/>
<dbReference type="SFLD" id="SFLDG01129">
    <property type="entry name" value="C1.5:_HAD__Beta-PGM__Phosphata"/>
    <property type="match status" value="1"/>
</dbReference>
<organism evidence="4 5">
    <name type="scientific">Marinimicrococcus flavescens</name>
    <dbReference type="NCBI Taxonomy" id="3031815"/>
    <lineage>
        <taxon>Bacteria</taxon>
        <taxon>Pseudomonadati</taxon>
        <taxon>Pseudomonadota</taxon>
        <taxon>Alphaproteobacteria</taxon>
        <taxon>Geminicoccales</taxon>
        <taxon>Geminicoccaceae</taxon>
        <taxon>Marinimicrococcus</taxon>
    </lineage>
</organism>
<comment type="catalytic activity">
    <reaction evidence="3">
        <text>an (S)-2-haloacid + H2O = a (2R)-2-hydroxycarboxylate + a halide anion + H(+)</text>
        <dbReference type="Rhea" id="RHEA:11192"/>
        <dbReference type="ChEBI" id="CHEBI:15377"/>
        <dbReference type="ChEBI" id="CHEBI:15378"/>
        <dbReference type="ChEBI" id="CHEBI:16042"/>
        <dbReference type="ChEBI" id="CHEBI:58314"/>
        <dbReference type="ChEBI" id="CHEBI:137405"/>
        <dbReference type="EC" id="3.8.1.2"/>
    </reaction>
</comment>
<dbReference type="SUPFAM" id="SSF56784">
    <property type="entry name" value="HAD-like"/>
    <property type="match status" value="1"/>
</dbReference>
<dbReference type="PRINTS" id="PR00413">
    <property type="entry name" value="HADHALOGNASE"/>
</dbReference>
<dbReference type="Gene3D" id="1.10.150.240">
    <property type="entry name" value="Putative phosphatase, domain 2"/>
    <property type="match status" value="1"/>
</dbReference>